<dbReference type="GO" id="GO:0003968">
    <property type="term" value="F:RNA-directed RNA polymerase activity"/>
    <property type="evidence" value="ECO:0007669"/>
    <property type="project" value="UniProtKB-KW"/>
</dbReference>
<keyword evidence="1" id="KW-0696">RNA-directed RNA polymerase</keyword>
<organism evidence="1">
    <name type="scientific">Norovirus Hu/Offenburg2620/2002/DE</name>
    <dbReference type="NCBI Taxonomy" id="341844"/>
    <lineage>
        <taxon>Viruses</taxon>
        <taxon>Riboviria</taxon>
        <taxon>Orthornavirae</taxon>
        <taxon>Pisuviricota</taxon>
        <taxon>Pisoniviricetes</taxon>
        <taxon>Picornavirales</taxon>
        <taxon>Caliciviridae</taxon>
        <taxon>Norovirus</taxon>
        <taxon>Norovirus norwalkense</taxon>
        <taxon>Norwalk virus</taxon>
    </lineage>
</organism>
<proteinExistence type="predicted"/>
<feature type="non-terminal residue" evidence="1">
    <location>
        <position position="98"/>
    </location>
</feature>
<protein>
    <submittedName>
        <fullName evidence="1">RNA-dependent RNA polymerase</fullName>
    </submittedName>
</protein>
<keyword evidence="1" id="KW-0808">Transferase</keyword>
<evidence type="ECO:0000313" key="1">
    <source>
        <dbReference type="EMBL" id="AAZ82336.1"/>
    </source>
</evidence>
<accession>Q3Y5S9</accession>
<dbReference type="EMBL" id="DQ157069">
    <property type="protein sequence ID" value="AAZ82336.1"/>
    <property type="molecule type" value="Genomic_RNA"/>
</dbReference>
<name>Q3Y5S9_NORV</name>
<keyword evidence="1" id="KW-0548">Nucleotidyltransferase</keyword>
<reference evidence="1" key="1">
    <citation type="journal article" date="2006" name="J. Clin. Microbiol.">
        <title>Molecular epidemiology of norovirus in outbreaks of gastroenteritis in southwest Germany from 2001 to 2004.</title>
        <authorList>
            <person name="Ike A.C."/>
            <person name="Brockmann S.O."/>
            <person name="Hartelt K."/>
            <person name="Marschang R.E."/>
            <person name="Contzen M."/>
            <person name="Oehme R.M."/>
        </authorList>
    </citation>
    <scope>NUCLEOTIDE SEQUENCE</scope>
    <source>
        <strain evidence="1">Hu/Offenburg2620/2002/DE</strain>
    </source>
</reference>
<sequence>PVGFNSTKEYSLSRYGSDGAVFCRTRTGTSGRRGPSGTQPTRCWRFCHLSPGGSAIRGPMHITMEFNSTLDPNLECNGRSVRSLTRCCPSPLLFLILR</sequence>
<feature type="non-terminal residue" evidence="1">
    <location>
        <position position="1"/>
    </location>
</feature>